<protein>
    <recommendedName>
        <fullName evidence="1">PilZ domain-containing protein</fullName>
    </recommendedName>
</protein>
<dbReference type="InterPro" id="IPR009875">
    <property type="entry name" value="PilZ_domain"/>
</dbReference>
<evidence type="ECO:0000259" key="1">
    <source>
        <dbReference type="Pfam" id="PF07238"/>
    </source>
</evidence>
<evidence type="ECO:0000313" key="2">
    <source>
        <dbReference type="EMBL" id="PIQ86646.1"/>
    </source>
</evidence>
<organism evidence="2 3">
    <name type="scientific">Candidatus Abzuiibacterium crystallinum</name>
    <dbReference type="NCBI Taxonomy" id="1974748"/>
    <lineage>
        <taxon>Bacteria</taxon>
        <taxon>Pseudomonadati</taxon>
        <taxon>Candidatus Omnitrophota</taxon>
        <taxon>Candidatus Abzuiibacterium</taxon>
    </lineage>
</organism>
<name>A0A2H0LQL7_9BACT</name>
<dbReference type="GO" id="GO:0035438">
    <property type="term" value="F:cyclic-di-GMP binding"/>
    <property type="evidence" value="ECO:0007669"/>
    <property type="project" value="InterPro"/>
</dbReference>
<gene>
    <name evidence="2" type="ORF">COV74_03890</name>
</gene>
<dbReference type="Proteomes" id="UP000230859">
    <property type="component" value="Unassembled WGS sequence"/>
</dbReference>
<dbReference type="AlphaFoldDB" id="A0A2H0LQL7"/>
<dbReference type="Pfam" id="PF07238">
    <property type="entry name" value="PilZ"/>
    <property type="match status" value="1"/>
</dbReference>
<dbReference type="EMBL" id="PCVY01000038">
    <property type="protein sequence ID" value="PIQ86646.1"/>
    <property type="molecule type" value="Genomic_DNA"/>
</dbReference>
<evidence type="ECO:0000313" key="3">
    <source>
        <dbReference type="Proteomes" id="UP000230859"/>
    </source>
</evidence>
<reference evidence="2 3" key="1">
    <citation type="submission" date="2017-09" db="EMBL/GenBank/DDBJ databases">
        <title>Depth-based differentiation of microbial function through sediment-hosted aquifers and enrichment of novel symbionts in the deep terrestrial subsurface.</title>
        <authorList>
            <person name="Probst A.J."/>
            <person name="Ladd B."/>
            <person name="Jarett J.K."/>
            <person name="Geller-Mcgrath D.E."/>
            <person name="Sieber C.M."/>
            <person name="Emerson J.B."/>
            <person name="Anantharaman K."/>
            <person name="Thomas B.C."/>
            <person name="Malmstrom R."/>
            <person name="Stieglmeier M."/>
            <person name="Klingl A."/>
            <person name="Woyke T."/>
            <person name="Ryan C.M."/>
            <person name="Banfield J.F."/>
        </authorList>
    </citation>
    <scope>NUCLEOTIDE SEQUENCE [LARGE SCALE GENOMIC DNA]</scope>
    <source>
        <strain evidence="2">CG11_big_fil_rev_8_21_14_0_20_45_26</strain>
    </source>
</reference>
<comment type="caution">
    <text evidence="2">The sequence shown here is derived from an EMBL/GenBank/DDBJ whole genome shotgun (WGS) entry which is preliminary data.</text>
</comment>
<proteinExistence type="predicted"/>
<sequence>MPLSKLARRKRIKTSYQGFERRNYVRLTLDQPLRFRTINPLFIKEFQVGRAKNISQDGALFKTVTPPPRKSYILLDIDLSQLNEQIRLDKHLVVMNHKIVGKVMRIHLNLETGLFDVGVRFVRPIERESQAIEALLEEHS</sequence>
<accession>A0A2H0LQL7</accession>
<dbReference type="Gene3D" id="2.40.10.220">
    <property type="entry name" value="predicted glycosyltransferase like domains"/>
    <property type="match status" value="1"/>
</dbReference>
<feature type="domain" description="PilZ" evidence="1">
    <location>
        <begin position="20"/>
        <end position="137"/>
    </location>
</feature>